<organism evidence="2 3">
    <name type="scientific">Funneliformis geosporum</name>
    <dbReference type="NCBI Taxonomy" id="1117311"/>
    <lineage>
        <taxon>Eukaryota</taxon>
        <taxon>Fungi</taxon>
        <taxon>Fungi incertae sedis</taxon>
        <taxon>Mucoromycota</taxon>
        <taxon>Glomeromycotina</taxon>
        <taxon>Glomeromycetes</taxon>
        <taxon>Glomerales</taxon>
        <taxon>Glomeraceae</taxon>
        <taxon>Funneliformis</taxon>
    </lineage>
</organism>
<accession>A0A9W4SBV4</accession>
<proteinExistence type="predicted"/>
<keyword evidence="3" id="KW-1185">Reference proteome</keyword>
<keyword evidence="1" id="KW-0472">Membrane</keyword>
<evidence type="ECO:0000313" key="2">
    <source>
        <dbReference type="EMBL" id="CAI2162697.1"/>
    </source>
</evidence>
<feature type="transmembrane region" description="Helical" evidence="1">
    <location>
        <begin position="6"/>
        <end position="28"/>
    </location>
</feature>
<evidence type="ECO:0000256" key="1">
    <source>
        <dbReference type="SAM" id="Phobius"/>
    </source>
</evidence>
<gene>
    <name evidence="2" type="ORF">FWILDA_LOCUS692</name>
</gene>
<comment type="caution">
    <text evidence="2">The sequence shown here is derived from an EMBL/GenBank/DDBJ whole genome shotgun (WGS) entry which is preliminary data.</text>
</comment>
<dbReference type="AlphaFoldDB" id="A0A9W4SBV4"/>
<keyword evidence="1" id="KW-0812">Transmembrane</keyword>
<protein>
    <submittedName>
        <fullName evidence="2">12204_t:CDS:1</fullName>
    </submittedName>
</protein>
<dbReference type="EMBL" id="CAMKVN010000047">
    <property type="protein sequence ID" value="CAI2162697.1"/>
    <property type="molecule type" value="Genomic_DNA"/>
</dbReference>
<reference evidence="2" key="1">
    <citation type="submission" date="2022-08" db="EMBL/GenBank/DDBJ databases">
        <authorList>
            <person name="Kallberg Y."/>
            <person name="Tangrot J."/>
            <person name="Rosling A."/>
        </authorList>
    </citation>
    <scope>NUCLEOTIDE SEQUENCE</scope>
    <source>
        <strain evidence="2">Wild A</strain>
    </source>
</reference>
<dbReference type="Proteomes" id="UP001153678">
    <property type="component" value="Unassembled WGS sequence"/>
</dbReference>
<sequence length="125" mass="14387">MKSSIIIAIIFGLVTSITLTLIEGYTVWIQNKALRGTTTLAAATLTYEKDAWNWTDAPDINSESGIAHQGYSLDIPNEIKSYYLVFWVFLSLRQDKWRGPFNNDGDKCWHFHGTQDFWDVYPCPY</sequence>
<evidence type="ECO:0000313" key="3">
    <source>
        <dbReference type="Proteomes" id="UP001153678"/>
    </source>
</evidence>
<keyword evidence="1" id="KW-1133">Transmembrane helix</keyword>
<name>A0A9W4SBV4_9GLOM</name>
<dbReference type="OrthoDB" id="2306020at2759"/>